<dbReference type="PANTHER" id="PTHR47837">
    <property type="entry name" value="GTP PYROPHOSPHOKINASE YJBM"/>
    <property type="match status" value="1"/>
</dbReference>
<keyword evidence="3" id="KW-1185">Reference proteome</keyword>
<evidence type="ECO:0000313" key="2">
    <source>
        <dbReference type="EMBL" id="MDO7843272.1"/>
    </source>
</evidence>
<organism evidence="2 3">
    <name type="scientific">Sphingomonas immobilis</name>
    <dbReference type="NCBI Taxonomy" id="3063997"/>
    <lineage>
        <taxon>Bacteria</taxon>
        <taxon>Pseudomonadati</taxon>
        <taxon>Pseudomonadota</taxon>
        <taxon>Alphaproteobacteria</taxon>
        <taxon>Sphingomonadales</taxon>
        <taxon>Sphingomonadaceae</taxon>
        <taxon>Sphingomonas</taxon>
    </lineage>
</organism>
<feature type="domain" description="RelA/SpoT" evidence="1">
    <location>
        <begin position="65"/>
        <end position="191"/>
    </location>
</feature>
<dbReference type="Pfam" id="PF04607">
    <property type="entry name" value="RelA_SpoT"/>
    <property type="match status" value="1"/>
</dbReference>
<protein>
    <submittedName>
        <fullName evidence="2">RelA/SpoT domain-containing protein</fullName>
    </submittedName>
</protein>
<dbReference type="RefSeq" id="WP_304561944.1">
    <property type="nucleotide sequence ID" value="NZ_JAUQSZ010000009.1"/>
</dbReference>
<dbReference type="Gene3D" id="3.30.460.10">
    <property type="entry name" value="Beta Polymerase, domain 2"/>
    <property type="match status" value="1"/>
</dbReference>
<dbReference type="SUPFAM" id="SSF81301">
    <property type="entry name" value="Nucleotidyltransferase"/>
    <property type="match status" value="1"/>
</dbReference>
<evidence type="ECO:0000259" key="1">
    <source>
        <dbReference type="SMART" id="SM00954"/>
    </source>
</evidence>
<gene>
    <name evidence="2" type="ORF">Q5H94_13130</name>
</gene>
<accession>A0ABT9A1D3</accession>
<dbReference type="PANTHER" id="PTHR47837:SF1">
    <property type="entry name" value="GTP PYROPHOSPHOKINASE YJBM"/>
    <property type="match status" value="1"/>
</dbReference>
<reference evidence="2" key="1">
    <citation type="submission" date="2023-07" db="EMBL/GenBank/DDBJ databases">
        <authorList>
            <person name="Kim M.K."/>
        </authorList>
    </citation>
    <scope>NUCLEOTIDE SEQUENCE</scope>
    <source>
        <strain evidence="2">CA1-15</strain>
    </source>
</reference>
<proteinExistence type="predicted"/>
<dbReference type="InterPro" id="IPR043519">
    <property type="entry name" value="NT_sf"/>
</dbReference>
<dbReference type="EMBL" id="JAUQSZ010000009">
    <property type="protein sequence ID" value="MDO7843272.1"/>
    <property type="molecule type" value="Genomic_DNA"/>
</dbReference>
<name>A0ABT9A1D3_9SPHN</name>
<dbReference type="InterPro" id="IPR007685">
    <property type="entry name" value="RelA_SpoT"/>
</dbReference>
<dbReference type="SMART" id="SM00954">
    <property type="entry name" value="RelA_SpoT"/>
    <property type="match status" value="1"/>
</dbReference>
<dbReference type="InterPro" id="IPR052366">
    <property type="entry name" value="GTP_Pyrophosphokinase"/>
</dbReference>
<sequence>MVSWVSPKFSKNRVNRAGRAIGEGNPTPEDIEVMENWRASHAYVLNTFQATLRNRSRETTAVVGTRLKRRATIENKVRRFPDMQLARMHDIAGCRIIFDTVEQLLAFRNDLHHARFNHRRRGADNEERWNYLVNPKPDGCRGIHEVYEYDVRSEGGKTWNGLNVEIQFRTFAQHAWSTAVEVAGLLTLNKPKFGQGSPELIEQFQLASELIARYFEGSTSCFPSLSIAELKDRFNKCEFQTRIIELFRRVNTKVVDIDFRKNNVLVFPYVKVEDENMSDLEVYSFDNVFRAIERYNALEERMSNTADVVLVRADSFDNMRVTFRNYFADTTDFVDMVNKALEA</sequence>
<comment type="caution">
    <text evidence="2">The sequence shown here is derived from an EMBL/GenBank/DDBJ whole genome shotgun (WGS) entry which is preliminary data.</text>
</comment>
<evidence type="ECO:0000313" key="3">
    <source>
        <dbReference type="Proteomes" id="UP001176468"/>
    </source>
</evidence>
<dbReference type="CDD" id="cd05399">
    <property type="entry name" value="NT_Rel-Spo_like"/>
    <property type="match status" value="1"/>
</dbReference>
<dbReference type="Proteomes" id="UP001176468">
    <property type="component" value="Unassembled WGS sequence"/>
</dbReference>